<dbReference type="GO" id="GO:0009279">
    <property type="term" value="C:cell outer membrane"/>
    <property type="evidence" value="ECO:0007669"/>
    <property type="project" value="UniProtKB-SubCell"/>
</dbReference>
<dbReference type="Gene3D" id="3.30.160.150">
    <property type="entry name" value="Lipoprotein like domain"/>
    <property type="match status" value="1"/>
</dbReference>
<gene>
    <name evidence="6" type="primary">lptE</name>
    <name evidence="7" type="ORF">JJB74_09550</name>
</gene>
<dbReference type="GO" id="GO:0015920">
    <property type="term" value="P:lipopolysaccharide transport"/>
    <property type="evidence" value="ECO:0007669"/>
    <property type="project" value="TreeGrafter"/>
</dbReference>
<sequence length="177" mass="19733">MKTAAISHGRRLAAAALVAGLLSGCGFHMRGSGPQEPLPFKTLYLAFAPESPLGVELRRNLRAVNQVQLVDDRKAAEAILEPLTDSRDKQVLSLNSQGRVREFNLFYRFSFRVVDNAGHVLLPTSQVTVRRILPYNENQALAKEIEEAQLYREMQSDVVQQVLRRISSIKPQPPAQG</sequence>
<evidence type="ECO:0000256" key="3">
    <source>
        <dbReference type="ARBA" id="ARBA00023139"/>
    </source>
</evidence>
<protein>
    <recommendedName>
        <fullName evidence="6">LPS-assembly lipoprotein LptE</fullName>
    </recommendedName>
</protein>
<evidence type="ECO:0000313" key="7">
    <source>
        <dbReference type="EMBL" id="MBK4734848.1"/>
    </source>
</evidence>
<keyword evidence="2 6" id="KW-0472">Membrane</keyword>
<accession>A0A934W6V9</accession>
<comment type="subunit">
    <text evidence="6">Component of the lipopolysaccharide transport and assembly complex. Interacts with LptD.</text>
</comment>
<dbReference type="InterPro" id="IPR007485">
    <property type="entry name" value="LPS_assembly_LptE"/>
</dbReference>
<comment type="caution">
    <text evidence="7">The sequence shown here is derived from an EMBL/GenBank/DDBJ whole genome shotgun (WGS) entry which is preliminary data.</text>
</comment>
<dbReference type="PROSITE" id="PS51257">
    <property type="entry name" value="PROKAR_LIPOPROTEIN"/>
    <property type="match status" value="1"/>
</dbReference>
<evidence type="ECO:0000256" key="1">
    <source>
        <dbReference type="ARBA" id="ARBA00022729"/>
    </source>
</evidence>
<proteinExistence type="inferred from homology"/>
<keyword evidence="5 6" id="KW-0449">Lipoprotein</keyword>
<dbReference type="AlphaFoldDB" id="A0A934W6V9"/>
<dbReference type="HAMAP" id="MF_01186">
    <property type="entry name" value="LPS_assembly_LptE"/>
    <property type="match status" value="1"/>
</dbReference>
<keyword evidence="1 6" id="KW-0732">Signal</keyword>
<evidence type="ECO:0000256" key="2">
    <source>
        <dbReference type="ARBA" id="ARBA00023136"/>
    </source>
</evidence>
<comment type="similarity">
    <text evidence="6">Belongs to the LptE lipoprotein family.</text>
</comment>
<name>A0A934W6V9_9BURK</name>
<dbReference type="RefSeq" id="WP_200591621.1">
    <property type="nucleotide sequence ID" value="NZ_JAEPBG010000003.1"/>
</dbReference>
<dbReference type="PANTHER" id="PTHR38098:SF1">
    <property type="entry name" value="LPS-ASSEMBLY LIPOPROTEIN LPTE"/>
    <property type="match status" value="1"/>
</dbReference>
<keyword evidence="4 6" id="KW-0998">Cell outer membrane</keyword>
<dbReference type="Pfam" id="PF04390">
    <property type="entry name" value="LptE"/>
    <property type="match status" value="1"/>
</dbReference>
<dbReference type="PANTHER" id="PTHR38098">
    <property type="entry name" value="LPS-ASSEMBLY LIPOPROTEIN LPTE"/>
    <property type="match status" value="1"/>
</dbReference>
<organism evidence="7 8">
    <name type="scientific">Noviherbaspirillum pedocola</name>
    <dbReference type="NCBI Taxonomy" id="2801341"/>
    <lineage>
        <taxon>Bacteria</taxon>
        <taxon>Pseudomonadati</taxon>
        <taxon>Pseudomonadota</taxon>
        <taxon>Betaproteobacteria</taxon>
        <taxon>Burkholderiales</taxon>
        <taxon>Oxalobacteraceae</taxon>
        <taxon>Noviherbaspirillum</taxon>
    </lineage>
</organism>
<evidence type="ECO:0000256" key="6">
    <source>
        <dbReference type="HAMAP-Rule" id="MF_01186"/>
    </source>
</evidence>
<dbReference type="GO" id="GO:0043165">
    <property type="term" value="P:Gram-negative-bacterium-type cell outer membrane assembly"/>
    <property type="evidence" value="ECO:0007669"/>
    <property type="project" value="UniProtKB-UniRule"/>
</dbReference>
<evidence type="ECO:0000256" key="4">
    <source>
        <dbReference type="ARBA" id="ARBA00023237"/>
    </source>
</evidence>
<comment type="subcellular location">
    <subcellularLocation>
        <location evidence="6">Cell outer membrane</location>
        <topology evidence="6">Lipid-anchor</topology>
    </subcellularLocation>
</comment>
<dbReference type="GO" id="GO:1990351">
    <property type="term" value="C:transporter complex"/>
    <property type="evidence" value="ECO:0007669"/>
    <property type="project" value="TreeGrafter"/>
</dbReference>
<reference evidence="7" key="1">
    <citation type="submission" date="2021-01" db="EMBL/GenBank/DDBJ databases">
        <title>Genome sequence of strain Noviherbaspirillum sp. DKR-6.</title>
        <authorList>
            <person name="Chaudhary D.K."/>
        </authorList>
    </citation>
    <scope>NUCLEOTIDE SEQUENCE</scope>
    <source>
        <strain evidence="7">DKR-6</strain>
    </source>
</reference>
<comment type="function">
    <text evidence="6">Together with LptD, is involved in the assembly of lipopolysaccharide (LPS) at the surface of the outer membrane. Required for the proper assembly of LptD. Binds LPS and may serve as the LPS recognition site at the outer membrane.</text>
</comment>
<dbReference type="GO" id="GO:0001530">
    <property type="term" value="F:lipopolysaccharide binding"/>
    <property type="evidence" value="ECO:0007669"/>
    <property type="project" value="TreeGrafter"/>
</dbReference>
<keyword evidence="3 6" id="KW-0564">Palmitate</keyword>
<evidence type="ECO:0000313" key="8">
    <source>
        <dbReference type="Proteomes" id="UP000622890"/>
    </source>
</evidence>
<dbReference type="EMBL" id="JAEPBG010000003">
    <property type="protein sequence ID" value="MBK4734848.1"/>
    <property type="molecule type" value="Genomic_DNA"/>
</dbReference>
<keyword evidence="8" id="KW-1185">Reference proteome</keyword>
<evidence type="ECO:0000256" key="5">
    <source>
        <dbReference type="ARBA" id="ARBA00023288"/>
    </source>
</evidence>
<dbReference type="Proteomes" id="UP000622890">
    <property type="component" value="Unassembled WGS sequence"/>
</dbReference>